<keyword evidence="5" id="KW-1185">Reference proteome</keyword>
<dbReference type="InterPro" id="IPR000667">
    <property type="entry name" value="Peptidase_S13"/>
</dbReference>
<dbReference type="STRING" id="1384057.CD33_15795"/>
<dbReference type="EMBL" id="JPVO01000054">
    <property type="protein sequence ID" value="KGR74557.1"/>
    <property type="molecule type" value="Genomic_DNA"/>
</dbReference>
<dbReference type="Pfam" id="PF02113">
    <property type="entry name" value="Peptidase_S13"/>
    <property type="match status" value="1"/>
</dbReference>
<dbReference type="SUPFAM" id="SSF56601">
    <property type="entry name" value="beta-lactamase/transpeptidase-like"/>
    <property type="match status" value="1"/>
</dbReference>
<keyword evidence="3" id="KW-0732">Signal</keyword>
<dbReference type="PANTHER" id="PTHR30023:SF0">
    <property type="entry name" value="PENICILLIN-SENSITIVE CARBOXYPEPTIDASE A"/>
    <property type="match status" value="1"/>
</dbReference>
<dbReference type="Proteomes" id="UP000030408">
    <property type="component" value="Unassembled WGS sequence"/>
</dbReference>
<dbReference type="GO" id="GO:0006508">
    <property type="term" value="P:proteolysis"/>
    <property type="evidence" value="ECO:0007669"/>
    <property type="project" value="InterPro"/>
</dbReference>
<accession>A0A0A3II68</accession>
<comment type="similarity">
    <text evidence="1">Belongs to the peptidase S13 family.</text>
</comment>
<evidence type="ECO:0000256" key="2">
    <source>
        <dbReference type="ARBA" id="ARBA00022801"/>
    </source>
</evidence>
<name>A0A0A3II68_9BACL</name>
<dbReference type="InterPro" id="IPR012338">
    <property type="entry name" value="Beta-lactam/transpept-like"/>
</dbReference>
<dbReference type="eggNOG" id="COG2027">
    <property type="taxonomic scope" value="Bacteria"/>
</dbReference>
<comment type="caution">
    <text evidence="4">The sequence shown here is derived from an EMBL/GenBank/DDBJ whole genome shotgun (WGS) entry which is preliminary data.</text>
</comment>
<feature type="signal peptide" evidence="3">
    <location>
        <begin position="1"/>
        <end position="24"/>
    </location>
</feature>
<sequence length="475" mass="52436">MKTKLILSIIVLLLLNLPFQFVQATALETIVQTQLGNENISVSIREINSGEMLFEKNGDIAMKPASTLKLLTSSAALEMLGSDYQFQTKLYIDGEMEGNTLNGDVYIKGGGDPTLQKKDFTMMASILKFNGIHQINGNLFGDDSLFSGDQLTPGIAKEDESYYFAARTSALTMSPDNDYDAGTILIHVNATNAGAKPAVTVEPSTSGMIINNQAMTVNRNQQNTIEILRQYGTNEVIVTGNIPYETTFKDWVTLFDPTINTLHAIKDNFEQNGLEFIKTSKLERKLVPKSAKSLYTKHSLPLASLMYPFLKFSNNSMADIFIKTMGNEFNGKGDTNEGLNALEEYGISIGLNMDNWSLQDGSGMSHGNKVTANELTLLLVKMRDNPAYKIIHSSLPIGGQSERNIGGSLKNRFNEEKYRNRVIAKTGHISGVYTLAGYLEANSGRTYAFAIMTQNQSSIRLNAIDEVVKKMIVKY</sequence>
<dbReference type="Gene3D" id="3.40.710.10">
    <property type="entry name" value="DD-peptidase/beta-lactamase superfamily"/>
    <property type="match status" value="2"/>
</dbReference>
<evidence type="ECO:0000256" key="1">
    <source>
        <dbReference type="ARBA" id="ARBA00006096"/>
    </source>
</evidence>
<dbReference type="RefSeq" id="WP_036201835.1">
    <property type="nucleotide sequence ID" value="NZ_AVCY01000002.1"/>
</dbReference>
<protein>
    <recommendedName>
        <fullName evidence="6">D-alanyl-D-alanine carboxypeptidase</fullName>
    </recommendedName>
</protein>
<organism evidence="4 5">
    <name type="scientific">Ureibacillus sinduriensis BLB-1 = JCM 15800</name>
    <dbReference type="NCBI Taxonomy" id="1384057"/>
    <lineage>
        <taxon>Bacteria</taxon>
        <taxon>Bacillati</taxon>
        <taxon>Bacillota</taxon>
        <taxon>Bacilli</taxon>
        <taxon>Bacillales</taxon>
        <taxon>Caryophanaceae</taxon>
        <taxon>Ureibacillus</taxon>
    </lineage>
</organism>
<evidence type="ECO:0000313" key="5">
    <source>
        <dbReference type="Proteomes" id="UP000030408"/>
    </source>
</evidence>
<evidence type="ECO:0000256" key="3">
    <source>
        <dbReference type="SAM" id="SignalP"/>
    </source>
</evidence>
<dbReference type="PANTHER" id="PTHR30023">
    <property type="entry name" value="D-ALANYL-D-ALANINE CARBOXYPEPTIDASE"/>
    <property type="match status" value="1"/>
</dbReference>
<dbReference type="Gene3D" id="3.50.80.20">
    <property type="entry name" value="D-Ala-D-Ala carboxypeptidase C, peptidase S13"/>
    <property type="match status" value="1"/>
</dbReference>
<dbReference type="AlphaFoldDB" id="A0A0A3II68"/>
<evidence type="ECO:0000313" key="4">
    <source>
        <dbReference type="EMBL" id="KGR74557.1"/>
    </source>
</evidence>
<dbReference type="OrthoDB" id="9802627at2"/>
<dbReference type="PRINTS" id="PR00922">
    <property type="entry name" value="DADACBPTASE3"/>
</dbReference>
<gene>
    <name evidence="4" type="ORF">CD33_15795</name>
</gene>
<feature type="chain" id="PRO_5002001922" description="D-alanyl-D-alanine carboxypeptidase" evidence="3">
    <location>
        <begin position="25"/>
        <end position="475"/>
    </location>
</feature>
<reference evidence="4 5" key="1">
    <citation type="submission" date="2014-02" db="EMBL/GenBank/DDBJ databases">
        <title>Draft genome sequence of Lysinibacillus sinduriensis JCM 15800.</title>
        <authorList>
            <person name="Zhang F."/>
            <person name="Wang G."/>
            <person name="Zhang L."/>
        </authorList>
    </citation>
    <scope>NUCLEOTIDE SEQUENCE [LARGE SCALE GENOMIC DNA]</scope>
    <source>
        <strain evidence="4 5">JCM 15800</strain>
    </source>
</reference>
<proteinExistence type="inferred from homology"/>
<dbReference type="NCBIfam" id="TIGR00666">
    <property type="entry name" value="PBP4"/>
    <property type="match status" value="1"/>
</dbReference>
<dbReference type="GO" id="GO:0004185">
    <property type="term" value="F:serine-type carboxypeptidase activity"/>
    <property type="evidence" value="ECO:0007669"/>
    <property type="project" value="InterPro"/>
</dbReference>
<keyword evidence="2" id="KW-0378">Hydrolase</keyword>
<evidence type="ECO:0008006" key="6">
    <source>
        <dbReference type="Google" id="ProtNLM"/>
    </source>
</evidence>
<dbReference type="GO" id="GO:0000270">
    <property type="term" value="P:peptidoglycan metabolic process"/>
    <property type="evidence" value="ECO:0007669"/>
    <property type="project" value="TreeGrafter"/>
</dbReference>